<evidence type="ECO:0000256" key="11">
    <source>
        <dbReference type="PROSITE-ProRule" id="PRU01005"/>
    </source>
</evidence>
<feature type="domain" description="ShKT" evidence="14">
    <location>
        <begin position="404"/>
        <end position="440"/>
    </location>
</feature>
<dbReference type="PROSITE" id="PS51670">
    <property type="entry name" value="SHKT"/>
    <property type="match status" value="2"/>
</dbReference>
<comment type="caution">
    <text evidence="16">The sequence shown here is derived from an EMBL/GenBank/DDBJ whole genome shotgun (WGS) entry which is preliminary data.</text>
</comment>
<accession>A0AAD4R0Z3</accession>
<dbReference type="PRINTS" id="PR00480">
    <property type="entry name" value="ASTACIN"/>
</dbReference>
<dbReference type="PANTHER" id="PTHR10127">
    <property type="entry name" value="DISCOIDIN, CUB, EGF, LAMININ , AND ZINC METALLOPROTEASE DOMAIN CONTAINING"/>
    <property type="match status" value="1"/>
</dbReference>
<evidence type="ECO:0000256" key="13">
    <source>
        <dbReference type="RuleBase" id="RU361183"/>
    </source>
</evidence>
<dbReference type="EMBL" id="JAKKPZ010000094">
    <property type="protein sequence ID" value="KAI1702753.1"/>
    <property type="molecule type" value="Genomic_DNA"/>
</dbReference>
<keyword evidence="7 12" id="KW-0482">Metalloprotease</keyword>
<evidence type="ECO:0000256" key="7">
    <source>
        <dbReference type="ARBA" id="ARBA00023049"/>
    </source>
</evidence>
<dbReference type="PROSITE" id="PS51864">
    <property type="entry name" value="ASTACIN"/>
    <property type="match status" value="1"/>
</dbReference>
<feature type="binding site" evidence="12">
    <location>
        <position position="229"/>
    </location>
    <ligand>
        <name>Zn(2+)</name>
        <dbReference type="ChEBI" id="CHEBI:29105"/>
        <note>catalytic</note>
    </ligand>
</feature>
<evidence type="ECO:0000256" key="6">
    <source>
        <dbReference type="ARBA" id="ARBA00022833"/>
    </source>
</evidence>
<dbReference type="SMART" id="SM00235">
    <property type="entry name" value="ZnMc"/>
    <property type="match status" value="1"/>
</dbReference>
<dbReference type="CDD" id="cd04280">
    <property type="entry name" value="ZnMc_astacin_like"/>
    <property type="match status" value="1"/>
</dbReference>
<keyword evidence="10" id="KW-0325">Glycoprotein</keyword>
<sequence>MPCQILLDFVAKFCSLYCLFIFLLILNRCASIDHPAQITEFFDKTVPDEETLLTDEDFRRAKQAARRRRQADYLQPATRIDDSAMYNKSRFEGDIVNPDLLAKNLKNFISEDAEVAAQAEKMPGIQRNAVRQANLKWPNGRIPYTISKQYTSYGRDKIADAIADYQKRTCIQFVPKTTTDTDYVHILPDDGCYSLVGKVGGRQPVSLGDGCIQKGIIIHELMHSVGFFHEQSRADRDQYVTIKWTNVESGLEDQFDKYSLNMIDHLGTQYDYGSVMHYGPTAFSKNGLHTIDPNQAGVEIGQRVGFSATDLFKINKLYSCPNADVNPAPSVPSSLIPSPQTVPSSPNTVVTTPNTCFDMRPDCQYLAGRGHCDSIFSAAFMAANCARSCNRCVGSSTTIITNNCEDSRTWCPRWASSGMCELYMFQSYMHQKCAVSCGLCVP</sequence>
<dbReference type="EC" id="3.4.24.-" evidence="13"/>
<evidence type="ECO:0000256" key="4">
    <source>
        <dbReference type="ARBA" id="ARBA00022729"/>
    </source>
</evidence>
<keyword evidence="3 12" id="KW-0479">Metal-binding</keyword>
<evidence type="ECO:0000256" key="8">
    <source>
        <dbReference type="ARBA" id="ARBA00023145"/>
    </source>
</evidence>
<evidence type="ECO:0000256" key="12">
    <source>
        <dbReference type="PROSITE-ProRule" id="PRU01211"/>
    </source>
</evidence>
<dbReference type="Gene3D" id="1.10.10.1940">
    <property type="match status" value="2"/>
</dbReference>
<feature type="domain" description="Peptidase M12A" evidence="15">
    <location>
        <begin position="128"/>
        <end position="321"/>
    </location>
</feature>
<dbReference type="InterPro" id="IPR006026">
    <property type="entry name" value="Peptidase_Metallo"/>
</dbReference>
<evidence type="ECO:0000256" key="10">
    <source>
        <dbReference type="ARBA" id="ARBA00023180"/>
    </source>
</evidence>
<feature type="binding site" evidence="12">
    <location>
        <position position="219"/>
    </location>
    <ligand>
        <name>Zn(2+)</name>
        <dbReference type="ChEBI" id="CHEBI:29105"/>
        <note>catalytic</note>
    </ligand>
</feature>
<evidence type="ECO:0000313" key="16">
    <source>
        <dbReference type="EMBL" id="KAI1702753.1"/>
    </source>
</evidence>
<dbReference type="InterPro" id="IPR024079">
    <property type="entry name" value="MetalloPept_cat_dom_sf"/>
</dbReference>
<comment type="cofactor">
    <cofactor evidence="12 13">
        <name>Zn(2+)</name>
        <dbReference type="ChEBI" id="CHEBI:29105"/>
    </cofactor>
    <text evidence="12 13">Binds 1 zinc ion per subunit.</text>
</comment>
<evidence type="ECO:0000259" key="15">
    <source>
        <dbReference type="PROSITE" id="PS51864"/>
    </source>
</evidence>
<dbReference type="Pfam" id="PF01400">
    <property type="entry name" value="Astacin"/>
    <property type="match status" value="1"/>
</dbReference>
<keyword evidence="8" id="KW-0865">Zymogen</keyword>
<evidence type="ECO:0000256" key="9">
    <source>
        <dbReference type="ARBA" id="ARBA00023157"/>
    </source>
</evidence>
<evidence type="ECO:0000313" key="17">
    <source>
        <dbReference type="Proteomes" id="UP001201812"/>
    </source>
</evidence>
<keyword evidence="6 12" id="KW-0862">Zinc</keyword>
<dbReference type="Proteomes" id="UP001201812">
    <property type="component" value="Unassembled WGS sequence"/>
</dbReference>
<evidence type="ECO:0000259" key="14">
    <source>
        <dbReference type="PROSITE" id="PS51670"/>
    </source>
</evidence>
<gene>
    <name evidence="16" type="ORF">DdX_15327</name>
</gene>
<evidence type="ECO:0000256" key="5">
    <source>
        <dbReference type="ARBA" id="ARBA00022801"/>
    </source>
</evidence>
<comment type="function">
    <text evidence="1">Metalloprotease.</text>
</comment>
<dbReference type="AlphaFoldDB" id="A0AAD4R0Z3"/>
<protein>
    <recommendedName>
        <fullName evidence="13">Metalloendopeptidase</fullName>
        <ecNumber evidence="13">3.4.24.-</ecNumber>
    </recommendedName>
</protein>
<dbReference type="GO" id="GO:0008270">
    <property type="term" value="F:zinc ion binding"/>
    <property type="evidence" value="ECO:0007669"/>
    <property type="project" value="UniProtKB-UniRule"/>
</dbReference>
<dbReference type="GO" id="GO:0006508">
    <property type="term" value="P:proteolysis"/>
    <property type="evidence" value="ECO:0007669"/>
    <property type="project" value="UniProtKB-KW"/>
</dbReference>
<evidence type="ECO:0000256" key="3">
    <source>
        <dbReference type="ARBA" id="ARBA00022723"/>
    </source>
</evidence>
<organism evidence="16 17">
    <name type="scientific">Ditylenchus destructor</name>
    <dbReference type="NCBI Taxonomy" id="166010"/>
    <lineage>
        <taxon>Eukaryota</taxon>
        <taxon>Metazoa</taxon>
        <taxon>Ecdysozoa</taxon>
        <taxon>Nematoda</taxon>
        <taxon>Chromadorea</taxon>
        <taxon>Rhabditida</taxon>
        <taxon>Tylenchina</taxon>
        <taxon>Tylenchomorpha</taxon>
        <taxon>Sphaerularioidea</taxon>
        <taxon>Anguinidae</taxon>
        <taxon>Anguininae</taxon>
        <taxon>Ditylenchus</taxon>
    </lineage>
</organism>
<dbReference type="InterPro" id="IPR001506">
    <property type="entry name" value="Peptidase_M12A"/>
</dbReference>
<feature type="binding site" evidence="12">
    <location>
        <position position="223"/>
    </location>
    <ligand>
        <name>Zn(2+)</name>
        <dbReference type="ChEBI" id="CHEBI:29105"/>
        <note>catalytic</note>
    </ligand>
</feature>
<dbReference type="Pfam" id="PF01549">
    <property type="entry name" value="ShK"/>
    <property type="match status" value="2"/>
</dbReference>
<keyword evidence="17" id="KW-1185">Reference proteome</keyword>
<dbReference type="InterPro" id="IPR034035">
    <property type="entry name" value="Astacin-like_dom"/>
</dbReference>
<name>A0AAD4R0Z3_9BILA</name>
<dbReference type="SUPFAM" id="SSF55486">
    <property type="entry name" value="Metalloproteases ('zincins'), catalytic domain"/>
    <property type="match status" value="1"/>
</dbReference>
<keyword evidence="4" id="KW-0732">Signal</keyword>
<dbReference type="InterPro" id="IPR003582">
    <property type="entry name" value="ShKT_dom"/>
</dbReference>
<keyword evidence="9" id="KW-1015">Disulfide bond</keyword>
<dbReference type="PANTHER" id="PTHR10127:SF890">
    <property type="entry name" value="ZINC METALLOPROTEINASE NAS-13"/>
    <property type="match status" value="1"/>
</dbReference>
<dbReference type="Gene3D" id="3.40.390.10">
    <property type="entry name" value="Collagenase (Catalytic Domain)"/>
    <property type="match status" value="1"/>
</dbReference>
<dbReference type="FunFam" id="3.40.390.10:FF:000015">
    <property type="entry name" value="Meprin A subunit"/>
    <property type="match status" value="1"/>
</dbReference>
<keyword evidence="5 12" id="KW-0378">Hydrolase</keyword>
<reference evidence="16" key="1">
    <citation type="submission" date="2022-01" db="EMBL/GenBank/DDBJ databases">
        <title>Genome Sequence Resource for Two Populations of Ditylenchus destructor, the Migratory Endoparasitic Phytonematode.</title>
        <authorList>
            <person name="Zhang H."/>
            <person name="Lin R."/>
            <person name="Xie B."/>
        </authorList>
    </citation>
    <scope>NUCLEOTIDE SEQUENCE</scope>
    <source>
        <strain evidence="16">BazhouSP</strain>
    </source>
</reference>
<feature type="domain" description="ShKT" evidence="14">
    <location>
        <begin position="356"/>
        <end position="392"/>
    </location>
</feature>
<proteinExistence type="predicted"/>
<dbReference type="GO" id="GO:0004222">
    <property type="term" value="F:metalloendopeptidase activity"/>
    <property type="evidence" value="ECO:0007669"/>
    <property type="project" value="UniProtKB-UniRule"/>
</dbReference>
<feature type="active site" evidence="12">
    <location>
        <position position="220"/>
    </location>
</feature>
<dbReference type="SMART" id="SM00254">
    <property type="entry name" value="ShKT"/>
    <property type="match status" value="2"/>
</dbReference>
<evidence type="ECO:0000256" key="1">
    <source>
        <dbReference type="ARBA" id="ARBA00002657"/>
    </source>
</evidence>
<keyword evidence="2 12" id="KW-0645">Protease</keyword>
<comment type="caution">
    <text evidence="11">Lacks conserved residue(s) required for the propagation of feature annotation.</text>
</comment>
<evidence type="ECO:0000256" key="2">
    <source>
        <dbReference type="ARBA" id="ARBA00022670"/>
    </source>
</evidence>